<comment type="caution">
    <text evidence="1">The sequence shown here is derived from an EMBL/GenBank/DDBJ whole genome shotgun (WGS) entry which is preliminary data.</text>
</comment>
<dbReference type="InterPro" id="IPR012545">
    <property type="entry name" value="DUF1697"/>
</dbReference>
<reference evidence="1 2" key="1">
    <citation type="submission" date="2015-11" db="EMBL/GenBank/DDBJ databases">
        <title>Draft genome sequences of new species of the genus Lactobacillus isolated from orchardgrass silage.</title>
        <authorList>
            <person name="Tohno M."/>
            <person name="Tanizawa Y."/>
            <person name="Arita M."/>
        </authorList>
    </citation>
    <scope>NUCLEOTIDE SEQUENCE [LARGE SCALE GENOMIC DNA]</scope>
    <source>
        <strain evidence="1 2">IWT30</strain>
    </source>
</reference>
<evidence type="ECO:0000313" key="1">
    <source>
        <dbReference type="EMBL" id="GAW98306.1"/>
    </source>
</evidence>
<gene>
    <name evidence="1" type="ORF">IWT30_00250</name>
</gene>
<dbReference type="AlphaFoldDB" id="A0A1Z5I950"/>
<dbReference type="RefSeq" id="WP_089108134.1">
    <property type="nucleotide sequence ID" value="NZ_BCMF01000001.1"/>
</dbReference>
<dbReference type="PANTHER" id="PTHR36439">
    <property type="entry name" value="BLL4334 PROTEIN"/>
    <property type="match status" value="1"/>
</dbReference>
<dbReference type="Pfam" id="PF08002">
    <property type="entry name" value="DUF1697"/>
    <property type="match status" value="1"/>
</dbReference>
<name>A0A1Z5I950_9LACO</name>
<dbReference type="Gene3D" id="3.30.70.1280">
    <property type="entry name" value="SP0830-like domains"/>
    <property type="match status" value="1"/>
</dbReference>
<dbReference type="Gene3D" id="3.30.70.1260">
    <property type="entry name" value="bacterial protein sp0830 like"/>
    <property type="match status" value="1"/>
</dbReference>
<evidence type="ECO:0008006" key="3">
    <source>
        <dbReference type="Google" id="ProtNLM"/>
    </source>
</evidence>
<organism evidence="1 2">
    <name type="scientific">Secundilactobacillus mixtipabuli</name>
    <dbReference type="NCBI Taxonomy" id="1435342"/>
    <lineage>
        <taxon>Bacteria</taxon>
        <taxon>Bacillati</taxon>
        <taxon>Bacillota</taxon>
        <taxon>Bacilli</taxon>
        <taxon>Lactobacillales</taxon>
        <taxon>Lactobacillaceae</taxon>
        <taxon>Secundilactobacillus</taxon>
    </lineage>
</organism>
<dbReference type="SUPFAM" id="SSF160379">
    <property type="entry name" value="SP0830-like"/>
    <property type="match status" value="1"/>
</dbReference>
<sequence>MEYVLLMRGINVGGHRRVVMADLRGFLASAGATDVQSHINSGNVLFGYEGNATEMVAQVIKDHYEFEITHTVIAAPDYLQEVGQAPEWWRVDDDNRYNALFKLPGYLSDYDQLIKQKLSTYDEVEFTAHVIFWRAPMKSNYRKSFFSKLLSQPFYSTVSIRNRNTTLKLAKMVAERLKKR</sequence>
<dbReference type="PANTHER" id="PTHR36439:SF1">
    <property type="entry name" value="DUF1697 DOMAIN-CONTAINING PROTEIN"/>
    <property type="match status" value="1"/>
</dbReference>
<accession>A0A1Z5I950</accession>
<protein>
    <recommendedName>
        <fullName evidence="3">Phosphopentomutase</fullName>
    </recommendedName>
</protein>
<dbReference type="EMBL" id="BCMF01000001">
    <property type="protein sequence ID" value="GAW98306.1"/>
    <property type="molecule type" value="Genomic_DNA"/>
</dbReference>
<keyword evidence="2" id="KW-1185">Reference proteome</keyword>
<evidence type="ECO:0000313" key="2">
    <source>
        <dbReference type="Proteomes" id="UP000198374"/>
    </source>
</evidence>
<dbReference type="Proteomes" id="UP000198374">
    <property type="component" value="Unassembled WGS sequence"/>
</dbReference>
<dbReference type="OrthoDB" id="9806494at2"/>
<proteinExistence type="predicted"/>